<evidence type="ECO:0000256" key="1">
    <source>
        <dbReference type="SAM" id="Phobius"/>
    </source>
</evidence>
<feature type="transmembrane region" description="Helical" evidence="1">
    <location>
        <begin position="62"/>
        <end position="81"/>
    </location>
</feature>
<keyword evidence="1" id="KW-0812">Transmembrane</keyword>
<name>A0ABR7NLF9_9FIRM</name>
<feature type="transmembrane region" description="Helical" evidence="1">
    <location>
        <begin position="101"/>
        <end position="126"/>
    </location>
</feature>
<evidence type="ECO:0000313" key="2">
    <source>
        <dbReference type="EMBL" id="MBC8577235.1"/>
    </source>
</evidence>
<keyword evidence="1" id="KW-0472">Membrane</keyword>
<dbReference type="PANTHER" id="PTHR30354:SF7">
    <property type="entry name" value="BLL7963 PROTEIN"/>
    <property type="match status" value="1"/>
</dbReference>
<dbReference type="InterPro" id="IPR003474">
    <property type="entry name" value="Glcn_transporter"/>
</dbReference>
<sequence length="430" mass="45978">MNIMLIPIFICLFSFLAYKKWSPILLGPVMALLLVFCCQLPVLDTMLGPYLESSAGFVKSNFFVFFLGAIFGGIMEVSNAAKSIAVWMSGLTKGKFVLPLIMTITGILAFGGVSGFVVYFTMYPIALHLCKESNISRALIPGAIAAGCWTWAMTAPGAPSVPNVLAMKALGTSSTADLIGGIIFAGVLQYIMVFAYLEWQKRRYEIKGLGFVTDEYVEAEMNKSIDKAMPNPFISLLPLIVIIVLFNVVHLAVEIALTVGVLSGIVLLYRYGGNASAWLQVCNKGANNSATVILNTAMVVGFAGVMKTTTAFSTLVSNLGNMSMSPLVYVAITSALCAAAAASASGGMGVALEAFKETYLSFGISPEIIHRIAVIAGGTFDSLPHTGGQITLLNICRQSHKDAYLHMFVTECIIPLIVVTALIIWHSLGF</sequence>
<dbReference type="Proteomes" id="UP000658131">
    <property type="component" value="Unassembled WGS sequence"/>
</dbReference>
<accession>A0ABR7NLF9</accession>
<gene>
    <name evidence="2" type="ORF">H8717_12560</name>
</gene>
<feature type="transmembrane region" description="Helical" evidence="1">
    <location>
        <begin position="29"/>
        <end position="50"/>
    </location>
</feature>
<feature type="transmembrane region" description="Helical" evidence="1">
    <location>
        <begin position="403"/>
        <end position="425"/>
    </location>
</feature>
<keyword evidence="3" id="KW-1185">Reference proteome</keyword>
<feature type="transmembrane region" description="Helical" evidence="1">
    <location>
        <begin position="255"/>
        <end position="272"/>
    </location>
</feature>
<feature type="transmembrane region" description="Helical" evidence="1">
    <location>
        <begin position="231"/>
        <end position="249"/>
    </location>
</feature>
<proteinExistence type="predicted"/>
<evidence type="ECO:0000313" key="3">
    <source>
        <dbReference type="Proteomes" id="UP000658131"/>
    </source>
</evidence>
<dbReference type="EMBL" id="JACRTB010000024">
    <property type="protein sequence ID" value="MBC8577235.1"/>
    <property type="molecule type" value="Genomic_DNA"/>
</dbReference>
<reference evidence="2 3" key="1">
    <citation type="submission" date="2020-08" db="EMBL/GenBank/DDBJ databases">
        <title>Genome public.</title>
        <authorList>
            <person name="Liu C."/>
            <person name="Sun Q."/>
        </authorList>
    </citation>
    <scope>NUCLEOTIDE SEQUENCE [LARGE SCALE GENOMIC DNA]</scope>
    <source>
        <strain evidence="2 3">BX1</strain>
    </source>
</reference>
<feature type="transmembrane region" description="Helical" evidence="1">
    <location>
        <begin position="292"/>
        <end position="315"/>
    </location>
</feature>
<feature type="transmembrane region" description="Helical" evidence="1">
    <location>
        <begin position="178"/>
        <end position="197"/>
    </location>
</feature>
<feature type="transmembrane region" description="Helical" evidence="1">
    <location>
        <begin position="327"/>
        <end position="352"/>
    </location>
</feature>
<comment type="caution">
    <text evidence="2">The sequence shown here is derived from an EMBL/GenBank/DDBJ whole genome shotgun (WGS) entry which is preliminary data.</text>
</comment>
<protein>
    <submittedName>
        <fullName evidence="2">GntP family permease</fullName>
    </submittedName>
</protein>
<dbReference type="RefSeq" id="WP_262400699.1">
    <property type="nucleotide sequence ID" value="NZ_JACRTB010000024.1"/>
</dbReference>
<dbReference type="PANTHER" id="PTHR30354">
    <property type="entry name" value="GNT FAMILY GLUCONATE TRANSPORTER"/>
    <property type="match status" value="1"/>
</dbReference>
<organism evidence="2 3">
    <name type="scientific">Yanshouia hominis</name>
    <dbReference type="NCBI Taxonomy" id="2763673"/>
    <lineage>
        <taxon>Bacteria</taxon>
        <taxon>Bacillati</taxon>
        <taxon>Bacillota</taxon>
        <taxon>Clostridia</taxon>
        <taxon>Eubacteriales</taxon>
        <taxon>Oscillospiraceae</taxon>
        <taxon>Yanshouia</taxon>
    </lineage>
</organism>
<keyword evidence="1" id="KW-1133">Transmembrane helix</keyword>